<dbReference type="PANTHER" id="PTHR34404">
    <property type="entry name" value="REGULATORY PROTEIN, FMDB FAMILY"/>
    <property type="match status" value="1"/>
</dbReference>
<dbReference type="EMBL" id="OJIN01000101">
    <property type="protein sequence ID" value="SPD73450.1"/>
    <property type="molecule type" value="Genomic_DNA"/>
</dbReference>
<protein>
    <submittedName>
        <fullName evidence="2">Regulatory protein, FmdB family</fullName>
    </submittedName>
</protein>
<dbReference type="InterPro" id="IPR013429">
    <property type="entry name" value="Regulatory_FmdB_Zinc_ribbon"/>
</dbReference>
<dbReference type="SMART" id="SM00834">
    <property type="entry name" value="CxxC_CXXC_SSSS"/>
    <property type="match status" value="1"/>
</dbReference>
<gene>
    <name evidence="2" type="ORF">PITCH_A190026</name>
</gene>
<evidence type="ECO:0000259" key="1">
    <source>
        <dbReference type="SMART" id="SM00834"/>
    </source>
</evidence>
<feature type="domain" description="Putative regulatory protein FmdB zinc ribbon" evidence="1">
    <location>
        <begin position="1"/>
        <end position="43"/>
    </location>
</feature>
<organism evidence="2">
    <name type="scientific">uncultured Desulfobacterium sp</name>
    <dbReference type="NCBI Taxonomy" id="201089"/>
    <lineage>
        <taxon>Bacteria</taxon>
        <taxon>Pseudomonadati</taxon>
        <taxon>Thermodesulfobacteriota</taxon>
        <taxon>Desulfobacteria</taxon>
        <taxon>Desulfobacterales</taxon>
        <taxon>Desulfobacteriaceae</taxon>
        <taxon>Desulfobacterium</taxon>
        <taxon>environmental samples</taxon>
    </lineage>
</organism>
<evidence type="ECO:0000313" key="2">
    <source>
        <dbReference type="EMBL" id="SPD73450.1"/>
    </source>
</evidence>
<reference evidence="2" key="1">
    <citation type="submission" date="2018-01" db="EMBL/GenBank/DDBJ databases">
        <authorList>
            <person name="Regsiter A."/>
            <person name="William W."/>
        </authorList>
    </citation>
    <scope>NUCLEOTIDE SEQUENCE</scope>
    <source>
        <strain evidence="2">TRIP AH-1</strain>
    </source>
</reference>
<dbReference type="NCBIfam" id="TIGR02605">
    <property type="entry name" value="CxxC_CxxC_SSSS"/>
    <property type="match status" value="1"/>
</dbReference>
<dbReference type="Pfam" id="PF09723">
    <property type="entry name" value="Zn_ribbon_8"/>
    <property type="match status" value="1"/>
</dbReference>
<proteinExistence type="predicted"/>
<sequence>MPIYEFYCEQCHMIFNFFSRSINTEKRPNCPKCNKPELNRRMSVFASPKNRGDDDETPMPDLDESKMEKALSLLEKEMGNVDENDPRQAANLMRKLTDMTGLDLGSGMEEALQRMEAGEDPEKIEAEMGDLLEGDEPFSLKKRILSVSKNRPPRVDHALYDL</sequence>
<dbReference type="PANTHER" id="PTHR34404:SF3">
    <property type="entry name" value="REGULATORY PROTEIN, FMDB FAMILY"/>
    <property type="match status" value="1"/>
</dbReference>
<accession>A0A445MVD7</accession>
<dbReference type="AlphaFoldDB" id="A0A445MVD7"/>
<name>A0A445MVD7_9BACT</name>